<evidence type="ECO:0000313" key="2">
    <source>
        <dbReference type="Proteomes" id="UP000284579"/>
    </source>
</evidence>
<dbReference type="Proteomes" id="UP000284579">
    <property type="component" value="Unassembled WGS sequence"/>
</dbReference>
<dbReference type="AlphaFoldDB" id="A0A414QE09"/>
<dbReference type="EMBL" id="QRHO01000061">
    <property type="protein sequence ID" value="RHF79032.1"/>
    <property type="molecule type" value="Genomic_DNA"/>
</dbReference>
<sequence length="235" mass="26261">MGRMWRGGYRRFHPIGDRMGNEMVDAFDVGQPICDLDMKYGVYKVPAKEVIPYRIYPVLSPAWKADGYDELGIIYDRYLDLLVTYVVEGESETDGYAAAIVTYDNLDTFDLPREKLFEYASRNLKSDIRIGFTGTTGQLAMLEIGRLSGGVGGASSLLLSSVWESAAKLLGTEKIIFFALSNCELMALVAEERIIHALKSGLFDAARESVPVEEYFPKSIYGLVSDKSGYCLHRF</sequence>
<comment type="caution">
    <text evidence="1">The sequence shown here is derived from an EMBL/GenBank/DDBJ whole genome shotgun (WGS) entry which is preliminary data.</text>
</comment>
<gene>
    <name evidence="1" type="ORF">DW656_17365</name>
</gene>
<reference evidence="1 2" key="1">
    <citation type="submission" date="2018-08" db="EMBL/GenBank/DDBJ databases">
        <title>A genome reference for cultivated species of the human gut microbiota.</title>
        <authorList>
            <person name="Zou Y."/>
            <person name="Xue W."/>
            <person name="Luo G."/>
        </authorList>
    </citation>
    <scope>NUCLEOTIDE SEQUENCE [LARGE SCALE GENOMIC DNA]</scope>
    <source>
        <strain evidence="1 2">AM23-3</strain>
    </source>
</reference>
<evidence type="ECO:0000313" key="1">
    <source>
        <dbReference type="EMBL" id="RHF79032.1"/>
    </source>
</evidence>
<organism evidence="1 2">
    <name type="scientific">Coprococcus comes</name>
    <dbReference type="NCBI Taxonomy" id="410072"/>
    <lineage>
        <taxon>Bacteria</taxon>
        <taxon>Bacillati</taxon>
        <taxon>Bacillota</taxon>
        <taxon>Clostridia</taxon>
        <taxon>Lachnospirales</taxon>
        <taxon>Lachnospiraceae</taxon>
        <taxon>Coprococcus</taxon>
    </lineage>
</organism>
<dbReference type="RefSeq" id="WP_118199841.1">
    <property type="nucleotide sequence ID" value="NZ_QRHO01000061.1"/>
</dbReference>
<protein>
    <submittedName>
        <fullName evidence="1">Uncharacterized protein</fullName>
    </submittedName>
</protein>
<accession>A0A414QE09</accession>
<name>A0A414QE09_9FIRM</name>
<proteinExistence type="predicted"/>